<dbReference type="InterPro" id="IPR049326">
    <property type="entry name" value="Rhodopsin_dom_fungi"/>
</dbReference>
<dbReference type="AlphaFoldDB" id="A0A9W9F1B6"/>
<dbReference type="PANTHER" id="PTHR33048">
    <property type="entry name" value="PTH11-LIKE INTEGRAL MEMBRANE PROTEIN (AFU_ORTHOLOGUE AFUA_5G11245)"/>
    <property type="match status" value="1"/>
</dbReference>
<evidence type="ECO:0000256" key="3">
    <source>
        <dbReference type="ARBA" id="ARBA00022989"/>
    </source>
</evidence>
<dbReference type="RefSeq" id="XP_056509972.1">
    <property type="nucleotide sequence ID" value="XM_056657172.1"/>
</dbReference>
<evidence type="ECO:0000256" key="4">
    <source>
        <dbReference type="ARBA" id="ARBA00023136"/>
    </source>
</evidence>
<dbReference type="GeneID" id="81396341"/>
<reference evidence="8" key="2">
    <citation type="journal article" date="2023" name="IMA Fungus">
        <title>Comparative genomic study of the Penicillium genus elucidates a diverse pangenome and 15 lateral gene transfer events.</title>
        <authorList>
            <person name="Petersen C."/>
            <person name="Sorensen T."/>
            <person name="Nielsen M.R."/>
            <person name="Sondergaard T.E."/>
            <person name="Sorensen J.L."/>
            <person name="Fitzpatrick D.A."/>
            <person name="Frisvad J.C."/>
            <person name="Nielsen K.L."/>
        </authorList>
    </citation>
    <scope>NUCLEOTIDE SEQUENCE</scope>
    <source>
        <strain evidence="8">IBT 34128</strain>
    </source>
</reference>
<sequence length="360" mass="39210">DMSASTRPSSYDAGPQLLKEVWALTAVAILITALRIPAKLRVGKLGWDDALMSFALVSNIHFSFCLAIIGSAMLTLAIKHGFGQHIGHISTTNIPKAIMYDYSAQAFGIAGGTVGRIAFIVFIVGLLGARRSHSIVLWTLVGLQPVANLMFIVIIFVQCPGHVSAIWAHTGKEKCWDLRVQAFYGYFQGSFNSATDLYLAIFPTYIFWSLNLKLRVKLGLAGLLGLGIFAMTASIIKTVQTQVLASADSDPTTATVNYDRWLYIETYLVIITASIPCLRSLVRSVRGRTSGTNRYTHALSSPYIQSPLSISRNKRQGSTIAGKGARYFSDGNASAADILQDSHDRSSYTQPSKGRRCTCV</sequence>
<name>A0A9W9F1B6_9EURO</name>
<evidence type="ECO:0000256" key="2">
    <source>
        <dbReference type="ARBA" id="ARBA00022692"/>
    </source>
</evidence>
<keyword evidence="2 6" id="KW-0812">Transmembrane</keyword>
<feature type="transmembrane region" description="Helical" evidence="6">
    <location>
        <begin position="135"/>
        <end position="157"/>
    </location>
</feature>
<evidence type="ECO:0000256" key="6">
    <source>
        <dbReference type="SAM" id="Phobius"/>
    </source>
</evidence>
<dbReference type="GO" id="GO:0016020">
    <property type="term" value="C:membrane"/>
    <property type="evidence" value="ECO:0007669"/>
    <property type="project" value="UniProtKB-SubCell"/>
</dbReference>
<evidence type="ECO:0000313" key="8">
    <source>
        <dbReference type="EMBL" id="KAJ5091775.1"/>
    </source>
</evidence>
<reference evidence="8" key="1">
    <citation type="submission" date="2022-11" db="EMBL/GenBank/DDBJ databases">
        <authorList>
            <person name="Petersen C."/>
        </authorList>
    </citation>
    <scope>NUCLEOTIDE SEQUENCE</scope>
    <source>
        <strain evidence="8">IBT 34128</strain>
    </source>
</reference>
<keyword evidence="9" id="KW-1185">Reference proteome</keyword>
<comment type="subcellular location">
    <subcellularLocation>
        <location evidence="1">Membrane</location>
        <topology evidence="1">Multi-pass membrane protein</topology>
    </subcellularLocation>
</comment>
<feature type="transmembrane region" description="Helical" evidence="6">
    <location>
        <begin position="220"/>
        <end position="240"/>
    </location>
</feature>
<feature type="transmembrane region" description="Helical" evidence="6">
    <location>
        <begin position="186"/>
        <end position="208"/>
    </location>
</feature>
<evidence type="ECO:0000256" key="5">
    <source>
        <dbReference type="ARBA" id="ARBA00038359"/>
    </source>
</evidence>
<proteinExistence type="inferred from homology"/>
<accession>A0A9W9F1B6</accession>
<evidence type="ECO:0000259" key="7">
    <source>
        <dbReference type="Pfam" id="PF20684"/>
    </source>
</evidence>
<evidence type="ECO:0000313" key="9">
    <source>
        <dbReference type="Proteomes" id="UP001141434"/>
    </source>
</evidence>
<organism evidence="8 9">
    <name type="scientific">Penicillium alfredii</name>
    <dbReference type="NCBI Taxonomy" id="1506179"/>
    <lineage>
        <taxon>Eukaryota</taxon>
        <taxon>Fungi</taxon>
        <taxon>Dikarya</taxon>
        <taxon>Ascomycota</taxon>
        <taxon>Pezizomycotina</taxon>
        <taxon>Eurotiomycetes</taxon>
        <taxon>Eurotiomycetidae</taxon>
        <taxon>Eurotiales</taxon>
        <taxon>Aspergillaceae</taxon>
        <taxon>Penicillium</taxon>
    </lineage>
</organism>
<evidence type="ECO:0000256" key="1">
    <source>
        <dbReference type="ARBA" id="ARBA00004141"/>
    </source>
</evidence>
<dbReference type="EMBL" id="JAPMSZ010000009">
    <property type="protein sequence ID" value="KAJ5091775.1"/>
    <property type="molecule type" value="Genomic_DNA"/>
</dbReference>
<dbReference type="Pfam" id="PF20684">
    <property type="entry name" value="Fung_rhodopsin"/>
    <property type="match status" value="1"/>
</dbReference>
<feature type="domain" description="Rhodopsin" evidence="7">
    <location>
        <begin position="34"/>
        <end position="283"/>
    </location>
</feature>
<feature type="transmembrane region" description="Helical" evidence="6">
    <location>
        <begin position="106"/>
        <end position="128"/>
    </location>
</feature>
<comment type="similarity">
    <text evidence="5">Belongs to the SAT4 family.</text>
</comment>
<feature type="transmembrane region" description="Helical" evidence="6">
    <location>
        <begin position="260"/>
        <end position="278"/>
    </location>
</feature>
<keyword evidence="4 6" id="KW-0472">Membrane</keyword>
<keyword evidence="3 6" id="KW-1133">Transmembrane helix</keyword>
<dbReference type="InterPro" id="IPR052337">
    <property type="entry name" value="SAT4-like"/>
</dbReference>
<gene>
    <name evidence="8" type="ORF">NUU61_006645</name>
</gene>
<comment type="caution">
    <text evidence="8">The sequence shown here is derived from an EMBL/GenBank/DDBJ whole genome shotgun (WGS) entry which is preliminary data.</text>
</comment>
<feature type="transmembrane region" description="Helical" evidence="6">
    <location>
        <begin position="20"/>
        <end position="38"/>
    </location>
</feature>
<feature type="non-terminal residue" evidence="8">
    <location>
        <position position="1"/>
    </location>
</feature>
<protein>
    <recommendedName>
        <fullName evidence="7">Rhodopsin domain-containing protein</fullName>
    </recommendedName>
</protein>
<dbReference type="OrthoDB" id="5429740at2759"/>
<feature type="transmembrane region" description="Helical" evidence="6">
    <location>
        <begin position="50"/>
        <end position="78"/>
    </location>
</feature>
<dbReference type="PANTHER" id="PTHR33048:SF155">
    <property type="entry name" value="INTEGRAL MEMBRANE PROTEIN"/>
    <property type="match status" value="1"/>
</dbReference>
<dbReference type="Proteomes" id="UP001141434">
    <property type="component" value="Unassembled WGS sequence"/>
</dbReference>